<name>A0ABY7GKT1_9GAMM</name>
<organism evidence="1 2">
    <name type="scientific">Methylomonas rapida</name>
    <dbReference type="NCBI Taxonomy" id="2963939"/>
    <lineage>
        <taxon>Bacteria</taxon>
        <taxon>Pseudomonadati</taxon>
        <taxon>Pseudomonadota</taxon>
        <taxon>Gammaproteobacteria</taxon>
        <taxon>Methylococcales</taxon>
        <taxon>Methylococcaceae</taxon>
        <taxon>Methylomonas</taxon>
    </lineage>
</organism>
<keyword evidence="2" id="KW-1185">Reference proteome</keyword>
<reference evidence="1" key="1">
    <citation type="submission" date="2022-11" db="EMBL/GenBank/DDBJ databases">
        <title>Methylomonas rapida sp. nov., Carotenoid-Producing Obligate Methanotrophs with High Growth Characteristics and Biotechnological Potential.</title>
        <authorList>
            <person name="Tikhonova E.N."/>
            <person name="Suleimanov R.Z."/>
            <person name="Miroshnikov K."/>
            <person name="Oshkin I.Y."/>
            <person name="Belova S.E."/>
            <person name="Danilova O.V."/>
            <person name="Ashikhmin A."/>
            <person name="Konopkin A."/>
            <person name="But S.Y."/>
            <person name="Khmelenina V.N."/>
            <person name="Kuznetsov N."/>
            <person name="Pimenov N.V."/>
            <person name="Dedysh S.N."/>
        </authorList>
    </citation>
    <scope>NUCLEOTIDE SEQUENCE</scope>
    <source>
        <strain evidence="1">MP1</strain>
    </source>
</reference>
<dbReference type="PANTHER" id="PTHR38767">
    <property type="entry name" value="DNA POLYMERASE III SUBUNIT CHI"/>
    <property type="match status" value="1"/>
</dbReference>
<dbReference type="Gene3D" id="3.40.50.10110">
    <property type="entry name" value="DNA polymerase III subunit chi"/>
    <property type="match status" value="1"/>
</dbReference>
<sequence>MPRPEVVFYVLASSSQAERQDFACKLIEKIYRGGQSCYVLTEHAAQAAEVDKLLWTFRAGSFVPHQVYQGVLPAYKNTILIGGNDIPVDWQKIIVNLSTNFPPTDAPTERIVEILDNSEESKRAGRQRYRHYLDAGLEIITHKQEATGWVESRARKE</sequence>
<evidence type="ECO:0000313" key="2">
    <source>
        <dbReference type="Proteomes" id="UP001162780"/>
    </source>
</evidence>
<accession>A0ABY7GKT1</accession>
<proteinExistence type="predicted"/>
<protein>
    <submittedName>
        <fullName evidence="1">DNA polymerase III subunit chi</fullName>
    </submittedName>
</protein>
<dbReference type="Pfam" id="PF04364">
    <property type="entry name" value="DNA_pol3_chi"/>
    <property type="match status" value="1"/>
</dbReference>
<dbReference type="EMBL" id="CP113517">
    <property type="protein sequence ID" value="WAR45099.1"/>
    <property type="molecule type" value="Genomic_DNA"/>
</dbReference>
<gene>
    <name evidence="1" type="ORF">NM686_000910</name>
</gene>
<dbReference type="Proteomes" id="UP001162780">
    <property type="component" value="Chromosome"/>
</dbReference>
<dbReference type="InterPro" id="IPR036768">
    <property type="entry name" value="PolIII_chi_sf"/>
</dbReference>
<dbReference type="InterPro" id="IPR007459">
    <property type="entry name" value="DNA_pol3_chi"/>
</dbReference>
<evidence type="ECO:0000313" key="1">
    <source>
        <dbReference type="EMBL" id="WAR45099.1"/>
    </source>
</evidence>
<dbReference type="SUPFAM" id="SSF102400">
    <property type="entry name" value="DNA polymerase III chi subunit"/>
    <property type="match status" value="1"/>
</dbReference>
<dbReference type="PANTHER" id="PTHR38767:SF1">
    <property type="entry name" value="DNA POLYMERASE III SUBUNIT CHI"/>
    <property type="match status" value="1"/>
</dbReference>
<dbReference type="RefSeq" id="WP_255190066.1">
    <property type="nucleotide sequence ID" value="NZ_CP113517.1"/>
</dbReference>